<proteinExistence type="predicted"/>
<dbReference type="EMBL" id="JBBNAE010000010">
    <property type="protein sequence ID" value="KAK9091010.1"/>
    <property type="molecule type" value="Genomic_DNA"/>
</dbReference>
<dbReference type="AlphaFoldDB" id="A0AAP0EF28"/>
<keyword evidence="2" id="KW-1185">Reference proteome</keyword>
<name>A0AAP0EF28_9MAGN</name>
<reference evidence="1 2" key="1">
    <citation type="submission" date="2024-01" db="EMBL/GenBank/DDBJ databases">
        <title>Genome assemblies of Stephania.</title>
        <authorList>
            <person name="Yang L."/>
        </authorList>
    </citation>
    <scope>NUCLEOTIDE SEQUENCE [LARGE SCALE GENOMIC DNA]</scope>
    <source>
        <strain evidence="1">QJT</strain>
        <tissue evidence="1">Leaf</tissue>
    </source>
</reference>
<evidence type="ECO:0000313" key="1">
    <source>
        <dbReference type="EMBL" id="KAK9091010.1"/>
    </source>
</evidence>
<dbReference type="Proteomes" id="UP001417504">
    <property type="component" value="Unassembled WGS sequence"/>
</dbReference>
<accession>A0AAP0EF28</accession>
<organism evidence="1 2">
    <name type="scientific">Stephania japonica</name>
    <dbReference type="NCBI Taxonomy" id="461633"/>
    <lineage>
        <taxon>Eukaryota</taxon>
        <taxon>Viridiplantae</taxon>
        <taxon>Streptophyta</taxon>
        <taxon>Embryophyta</taxon>
        <taxon>Tracheophyta</taxon>
        <taxon>Spermatophyta</taxon>
        <taxon>Magnoliopsida</taxon>
        <taxon>Ranunculales</taxon>
        <taxon>Menispermaceae</taxon>
        <taxon>Menispermoideae</taxon>
        <taxon>Cissampelideae</taxon>
        <taxon>Stephania</taxon>
    </lineage>
</organism>
<comment type="caution">
    <text evidence="1">The sequence shown here is derived from an EMBL/GenBank/DDBJ whole genome shotgun (WGS) entry which is preliminary data.</text>
</comment>
<sequence>MVIATTTALLIKSKKKRRKTVWETSPVRIRDNNYSVGRDLRVLRGCGDHGELPWMVPDHPLILATHHIPDMPECSKGNGPLLGDFL</sequence>
<evidence type="ECO:0000313" key="2">
    <source>
        <dbReference type="Proteomes" id="UP001417504"/>
    </source>
</evidence>
<protein>
    <submittedName>
        <fullName evidence="1">Uncharacterized protein</fullName>
    </submittedName>
</protein>
<gene>
    <name evidence="1" type="ORF">Sjap_024187</name>
</gene>